<evidence type="ECO:0000256" key="8">
    <source>
        <dbReference type="ARBA" id="ARBA00023170"/>
    </source>
</evidence>
<comment type="caution">
    <text evidence="10">Lacks conserved residue(s) required for the propagation of feature annotation.</text>
</comment>
<keyword evidence="4 10" id="KW-0812">Transmembrane</keyword>
<feature type="transmembrane region" description="Helical" evidence="10">
    <location>
        <begin position="122"/>
        <end position="143"/>
    </location>
</feature>
<evidence type="ECO:0000256" key="9">
    <source>
        <dbReference type="ARBA" id="ARBA00023224"/>
    </source>
</evidence>
<reference evidence="11 12" key="1">
    <citation type="submission" date="2023-03" db="EMBL/GenBank/DDBJ databases">
        <title>High recombination rates correlate with genetic variation in Cardiocondyla obscurior ants.</title>
        <authorList>
            <person name="Errbii M."/>
        </authorList>
    </citation>
    <scope>NUCLEOTIDE SEQUENCE [LARGE SCALE GENOMIC DNA]</scope>
    <source>
        <strain evidence="11">Alpha-2009</strain>
        <tissue evidence="11">Whole body</tissue>
    </source>
</reference>
<evidence type="ECO:0000256" key="10">
    <source>
        <dbReference type="RuleBase" id="RU351113"/>
    </source>
</evidence>
<name>A0AAW2H385_9HYME</name>
<keyword evidence="3 10" id="KW-0716">Sensory transduction</keyword>
<dbReference type="AlphaFoldDB" id="A0AAW2H385"/>
<evidence type="ECO:0000256" key="5">
    <source>
        <dbReference type="ARBA" id="ARBA00022725"/>
    </source>
</evidence>
<keyword evidence="12" id="KW-1185">Reference proteome</keyword>
<evidence type="ECO:0000313" key="12">
    <source>
        <dbReference type="Proteomes" id="UP001430953"/>
    </source>
</evidence>
<dbReference type="Proteomes" id="UP001430953">
    <property type="component" value="Unassembled WGS sequence"/>
</dbReference>
<proteinExistence type="inferred from homology"/>
<gene>
    <name evidence="11" type="ORF">PUN28_001134</name>
</gene>
<feature type="transmembrane region" description="Helical" evidence="10">
    <location>
        <begin position="254"/>
        <end position="278"/>
    </location>
</feature>
<keyword evidence="9 10" id="KW-0807">Transducer</keyword>
<sequence>MKVEKAVSRTLEIYLRIFGIWPNTSGILLLRVFWTVMIAFEQIFQYRYIVMRYHSIDFSKVIDVLSAAMTYTIFSFKLVIFWYKQRTLSRILTMMAIDWEKCTRTKFSMFATTCNAKLSQRLVNMTVIIYSGTVIFYSIGVIFQQTNNDSATNGTKQFILDMDLPFDANQRFIYESVIVVQFIHLLLCADGMGLLNIVLINLVLHISGQIDILRNSLMEVFPKKKKRSPSRFTIKEIIKKHQEIIAFSEQVEDLYSYIAMVLFVTDTLIICGLGFTIVASIGEPNASKNIIRNIMFYFVMNMEAFIYCFAGEYLSVKSKSIGDAAYDSLWYESDCKDNQIVLLLIMRSQNQLVITIGKVMNLSLERFSSIVKASASYLSVLLAMT</sequence>
<evidence type="ECO:0000256" key="7">
    <source>
        <dbReference type="ARBA" id="ARBA00023136"/>
    </source>
</evidence>
<dbReference type="PANTHER" id="PTHR21137">
    <property type="entry name" value="ODORANT RECEPTOR"/>
    <property type="match status" value="1"/>
</dbReference>
<evidence type="ECO:0000256" key="6">
    <source>
        <dbReference type="ARBA" id="ARBA00022989"/>
    </source>
</evidence>
<dbReference type="GO" id="GO:0005886">
    <property type="term" value="C:plasma membrane"/>
    <property type="evidence" value="ECO:0007669"/>
    <property type="project" value="UniProtKB-SubCell"/>
</dbReference>
<comment type="caution">
    <text evidence="11">The sequence shown here is derived from an EMBL/GenBank/DDBJ whole genome shotgun (WGS) entry which is preliminary data.</text>
</comment>
<feature type="transmembrane region" description="Helical" evidence="10">
    <location>
        <begin position="182"/>
        <end position="204"/>
    </location>
</feature>
<keyword evidence="5 10" id="KW-0552">Olfaction</keyword>
<organism evidence="11 12">
    <name type="scientific">Cardiocondyla obscurior</name>
    <dbReference type="NCBI Taxonomy" id="286306"/>
    <lineage>
        <taxon>Eukaryota</taxon>
        <taxon>Metazoa</taxon>
        <taxon>Ecdysozoa</taxon>
        <taxon>Arthropoda</taxon>
        <taxon>Hexapoda</taxon>
        <taxon>Insecta</taxon>
        <taxon>Pterygota</taxon>
        <taxon>Neoptera</taxon>
        <taxon>Endopterygota</taxon>
        <taxon>Hymenoptera</taxon>
        <taxon>Apocrita</taxon>
        <taxon>Aculeata</taxon>
        <taxon>Formicoidea</taxon>
        <taxon>Formicidae</taxon>
        <taxon>Myrmicinae</taxon>
        <taxon>Cardiocondyla</taxon>
    </lineage>
</organism>
<dbReference type="InterPro" id="IPR004117">
    <property type="entry name" value="7tm6_olfct_rcpt"/>
</dbReference>
<protein>
    <recommendedName>
        <fullName evidence="10">Odorant receptor</fullName>
    </recommendedName>
</protein>
<dbReference type="GO" id="GO:0007165">
    <property type="term" value="P:signal transduction"/>
    <property type="evidence" value="ECO:0007669"/>
    <property type="project" value="UniProtKB-KW"/>
</dbReference>
<dbReference type="EMBL" id="JADYXP020000001">
    <property type="protein sequence ID" value="KAL0134027.1"/>
    <property type="molecule type" value="Genomic_DNA"/>
</dbReference>
<dbReference type="GO" id="GO:0004984">
    <property type="term" value="F:olfactory receptor activity"/>
    <property type="evidence" value="ECO:0007669"/>
    <property type="project" value="InterPro"/>
</dbReference>
<keyword evidence="8 10" id="KW-0675">Receptor</keyword>
<feature type="transmembrane region" description="Helical" evidence="10">
    <location>
        <begin position="290"/>
        <end position="310"/>
    </location>
</feature>
<comment type="similarity">
    <text evidence="10">Belongs to the insect chemoreceptor superfamily. Heteromeric odorant receptor channel (TC 1.A.69) family.</text>
</comment>
<comment type="subcellular location">
    <subcellularLocation>
        <location evidence="1 10">Cell membrane</location>
        <topology evidence="1 10">Multi-pass membrane protein</topology>
    </subcellularLocation>
</comment>
<evidence type="ECO:0000313" key="11">
    <source>
        <dbReference type="EMBL" id="KAL0134027.1"/>
    </source>
</evidence>
<evidence type="ECO:0000256" key="1">
    <source>
        <dbReference type="ARBA" id="ARBA00004651"/>
    </source>
</evidence>
<evidence type="ECO:0000256" key="4">
    <source>
        <dbReference type="ARBA" id="ARBA00022692"/>
    </source>
</evidence>
<dbReference type="GO" id="GO:0005549">
    <property type="term" value="F:odorant binding"/>
    <property type="evidence" value="ECO:0007669"/>
    <property type="project" value="InterPro"/>
</dbReference>
<evidence type="ECO:0000256" key="3">
    <source>
        <dbReference type="ARBA" id="ARBA00022606"/>
    </source>
</evidence>
<evidence type="ECO:0000256" key="2">
    <source>
        <dbReference type="ARBA" id="ARBA00022475"/>
    </source>
</evidence>
<feature type="transmembrane region" description="Helical" evidence="10">
    <location>
        <begin position="20"/>
        <end position="44"/>
    </location>
</feature>
<accession>A0AAW2H385</accession>
<keyword evidence="7 10" id="KW-0472">Membrane</keyword>
<keyword evidence="2" id="KW-1003">Cell membrane</keyword>
<dbReference type="PANTHER" id="PTHR21137:SF35">
    <property type="entry name" value="ODORANT RECEPTOR 19A-RELATED"/>
    <property type="match status" value="1"/>
</dbReference>
<feature type="transmembrane region" description="Helical" evidence="10">
    <location>
        <begin position="64"/>
        <end position="83"/>
    </location>
</feature>
<keyword evidence="6 10" id="KW-1133">Transmembrane helix</keyword>
<dbReference type="Pfam" id="PF02949">
    <property type="entry name" value="7tm_6"/>
    <property type="match status" value="1"/>
</dbReference>